<accession>A0A8N1S5M8</accession>
<feature type="non-terminal residue" evidence="2">
    <location>
        <position position="620"/>
    </location>
</feature>
<gene>
    <name evidence="2" type="primary">LOC105427044</name>
</gene>
<dbReference type="AlphaFoldDB" id="A0A8N1S5M8"/>
<keyword evidence="1" id="KW-1185">Reference proteome</keyword>
<evidence type="ECO:0000313" key="2">
    <source>
        <dbReference type="RefSeq" id="XP_025074046.1"/>
    </source>
</evidence>
<sequence length="620" mass="71442">MHVIRQYSALRNCQTVIFRSNIFDVVTSNMSNRIEYLMKYSVAPPPSRDYYGLKIFQDEIILYLWKISHGPRKTPIVHRVTFTEFNQEKSLQDEITSRIIGKYLLEHVKNIAEGHKKTLLTLSISLIGKISKCLQITDIIKLFSLSCAAYEVKEILIKLVICAIFLLVFRVFNTNLIWQILYTRDKRTKINLKEKEKILVYGWKQLYKDKQMQSSIKNQKNLRISSSNTNNAKTIKLLKSINNASKSISNTTSTIDMSKKCSDLSMDLITIPLSKTISDTQFQTYTKNEKPLPQKKNIKNFTFNVNEKNVKKDLVISRMTKKQKNENISKRNEICNKQINQTEKYSNKNNNINTKLVTSTQENKLKSKKSQIASKPSLSKNTIRNVKSSSVLTSNLSNDIRSKIKNTPKKKIVAIKSETFNTDKKIPENPFVDDGFNLADLIEASLKNIRSPRSIFDYDFSYMQQAGTTRDILKIRNEIQNIDKLNHLKSSKSNVFTHNFSNKIIHGDGLLEKLSEKSEPLSEPSTESLVNNKKSILEGDNKPFSLSEKYIKARTKLRKSLDCKQSDSTSSQTRWNPNLEYINFQNKSFKINPKIIDNNNEKSFKESLKTTFLAKTNNSN</sequence>
<evidence type="ECO:0000313" key="1">
    <source>
        <dbReference type="Proteomes" id="UP000504615"/>
    </source>
</evidence>
<organism evidence="1 2">
    <name type="scientific">Pogonomyrmex barbatus</name>
    <name type="common">red harvester ant</name>
    <dbReference type="NCBI Taxonomy" id="144034"/>
    <lineage>
        <taxon>Eukaryota</taxon>
        <taxon>Metazoa</taxon>
        <taxon>Ecdysozoa</taxon>
        <taxon>Arthropoda</taxon>
        <taxon>Hexapoda</taxon>
        <taxon>Insecta</taxon>
        <taxon>Pterygota</taxon>
        <taxon>Neoptera</taxon>
        <taxon>Endopterygota</taxon>
        <taxon>Hymenoptera</taxon>
        <taxon>Apocrita</taxon>
        <taxon>Aculeata</taxon>
        <taxon>Formicoidea</taxon>
        <taxon>Formicidae</taxon>
        <taxon>Myrmicinae</taxon>
        <taxon>Pogonomyrmex</taxon>
    </lineage>
</organism>
<name>A0A8N1S5M8_9HYME</name>
<dbReference type="GeneID" id="105427044"/>
<protein>
    <submittedName>
        <fullName evidence="2">Uncharacterized protein MAL13P1.304-like</fullName>
    </submittedName>
</protein>
<dbReference type="RefSeq" id="XP_025074046.1">
    <property type="nucleotide sequence ID" value="XM_025218261.1"/>
</dbReference>
<proteinExistence type="predicted"/>
<reference evidence="2" key="1">
    <citation type="submission" date="2025-08" db="UniProtKB">
        <authorList>
            <consortium name="RefSeq"/>
        </authorList>
    </citation>
    <scope>IDENTIFICATION</scope>
</reference>
<dbReference type="Proteomes" id="UP000504615">
    <property type="component" value="Unplaced"/>
</dbReference>
<dbReference type="OrthoDB" id="3219396at2759"/>